<evidence type="ECO:0000313" key="8">
    <source>
        <dbReference type="EMBL" id="MBB3732211.1"/>
    </source>
</evidence>
<feature type="transmembrane region" description="Helical" evidence="5">
    <location>
        <begin position="176"/>
        <end position="195"/>
    </location>
</feature>
<gene>
    <name evidence="8" type="ORF">FHR33_008071</name>
</gene>
<comment type="subcellular location">
    <subcellularLocation>
        <location evidence="1">Membrane</location>
    </subcellularLocation>
</comment>
<dbReference type="PANTHER" id="PTHR30627">
    <property type="entry name" value="PEPTIDOGLYCAN D,D-TRANSPEPTIDASE"/>
    <property type="match status" value="1"/>
</dbReference>
<evidence type="ECO:0000256" key="2">
    <source>
        <dbReference type="ARBA" id="ARBA00007171"/>
    </source>
</evidence>
<keyword evidence="3 5" id="KW-0472">Membrane</keyword>
<dbReference type="Gene3D" id="3.40.710.10">
    <property type="entry name" value="DD-peptidase/beta-lactamase superfamily"/>
    <property type="match status" value="1"/>
</dbReference>
<dbReference type="Pfam" id="PF03717">
    <property type="entry name" value="PBP_dimer"/>
    <property type="match status" value="1"/>
</dbReference>
<feature type="compositionally biased region" description="Basic and acidic residues" evidence="4">
    <location>
        <begin position="47"/>
        <end position="89"/>
    </location>
</feature>
<name>A0A7W5V7W8_9ACTN</name>
<accession>A0A7W5V7W8</accession>
<evidence type="ECO:0000256" key="4">
    <source>
        <dbReference type="SAM" id="MobiDB-lite"/>
    </source>
</evidence>
<feature type="region of interest" description="Disordered" evidence="4">
    <location>
        <begin position="350"/>
        <end position="374"/>
    </location>
</feature>
<comment type="similarity">
    <text evidence="2">Belongs to the transpeptidase family.</text>
</comment>
<keyword evidence="8" id="KW-0132">Cell division</keyword>
<organism evidence="8 9">
    <name type="scientific">Nonomuraea dietziae</name>
    <dbReference type="NCBI Taxonomy" id="65515"/>
    <lineage>
        <taxon>Bacteria</taxon>
        <taxon>Bacillati</taxon>
        <taxon>Actinomycetota</taxon>
        <taxon>Actinomycetes</taxon>
        <taxon>Streptosporangiales</taxon>
        <taxon>Streptosporangiaceae</taxon>
        <taxon>Nonomuraea</taxon>
    </lineage>
</organism>
<protein>
    <submittedName>
        <fullName evidence="8">Cell division protein FtsI (Penicillin-binding protein 3)</fullName>
    </submittedName>
</protein>
<feature type="compositionally biased region" description="Basic and acidic residues" evidence="4">
    <location>
        <begin position="351"/>
        <end position="364"/>
    </location>
</feature>
<dbReference type="InterPro" id="IPR050515">
    <property type="entry name" value="Beta-lactam/transpept"/>
</dbReference>
<dbReference type="GO" id="GO:0008658">
    <property type="term" value="F:penicillin binding"/>
    <property type="evidence" value="ECO:0007669"/>
    <property type="project" value="InterPro"/>
</dbReference>
<dbReference type="InterPro" id="IPR001460">
    <property type="entry name" value="PCN-bd_Tpept"/>
</dbReference>
<dbReference type="InterPro" id="IPR036138">
    <property type="entry name" value="PBP_dimer_sf"/>
</dbReference>
<proteinExistence type="inferred from homology"/>
<dbReference type="GeneID" id="95394258"/>
<dbReference type="RefSeq" id="WP_312895937.1">
    <property type="nucleotide sequence ID" value="NZ_JACIBV010000001.1"/>
</dbReference>
<evidence type="ECO:0000259" key="7">
    <source>
        <dbReference type="Pfam" id="PF03717"/>
    </source>
</evidence>
<dbReference type="SUPFAM" id="SSF56519">
    <property type="entry name" value="Penicillin binding protein dimerisation domain"/>
    <property type="match status" value="1"/>
</dbReference>
<feature type="compositionally biased region" description="Pro residues" evidence="4">
    <location>
        <begin position="153"/>
        <end position="164"/>
    </location>
</feature>
<keyword evidence="5" id="KW-0812">Transmembrane</keyword>
<dbReference type="AlphaFoldDB" id="A0A7W5V7W8"/>
<dbReference type="GO" id="GO:0005886">
    <property type="term" value="C:plasma membrane"/>
    <property type="evidence" value="ECO:0007669"/>
    <property type="project" value="TreeGrafter"/>
</dbReference>
<dbReference type="InterPro" id="IPR012338">
    <property type="entry name" value="Beta-lactam/transpept-like"/>
</dbReference>
<keyword evidence="5" id="KW-1133">Transmembrane helix</keyword>
<comment type="caution">
    <text evidence="8">The sequence shown here is derived from an EMBL/GenBank/DDBJ whole genome shotgun (WGS) entry which is preliminary data.</text>
</comment>
<dbReference type="Pfam" id="PF00905">
    <property type="entry name" value="Transpeptidase"/>
    <property type="match status" value="1"/>
</dbReference>
<evidence type="ECO:0000313" key="9">
    <source>
        <dbReference type="Proteomes" id="UP000579945"/>
    </source>
</evidence>
<evidence type="ECO:0000256" key="3">
    <source>
        <dbReference type="ARBA" id="ARBA00023136"/>
    </source>
</evidence>
<keyword evidence="8" id="KW-0131">Cell cycle</keyword>
<dbReference type="GO" id="GO:0051301">
    <property type="term" value="P:cell division"/>
    <property type="evidence" value="ECO:0007669"/>
    <property type="project" value="UniProtKB-KW"/>
</dbReference>
<dbReference type="PANTHER" id="PTHR30627:SF1">
    <property type="entry name" value="PEPTIDOGLYCAN D,D-TRANSPEPTIDASE FTSI"/>
    <property type="match status" value="1"/>
</dbReference>
<feature type="compositionally biased region" description="Gly residues" evidence="4">
    <location>
        <begin position="35"/>
        <end position="44"/>
    </location>
</feature>
<reference evidence="8 9" key="1">
    <citation type="submission" date="2020-08" db="EMBL/GenBank/DDBJ databases">
        <title>Sequencing the genomes of 1000 actinobacteria strains.</title>
        <authorList>
            <person name="Klenk H.-P."/>
        </authorList>
    </citation>
    <scope>NUCLEOTIDE SEQUENCE [LARGE SCALE GENOMIC DNA]</scope>
    <source>
        <strain evidence="8 9">DSM 44320</strain>
    </source>
</reference>
<feature type="region of interest" description="Disordered" evidence="4">
    <location>
        <begin position="1"/>
        <end position="169"/>
    </location>
</feature>
<dbReference type="InterPro" id="IPR005311">
    <property type="entry name" value="PBP_dimer"/>
</dbReference>
<feature type="compositionally biased region" description="Gly residues" evidence="4">
    <location>
        <begin position="1"/>
        <end position="25"/>
    </location>
</feature>
<dbReference type="SUPFAM" id="SSF56601">
    <property type="entry name" value="beta-lactamase/transpeptidase-like"/>
    <property type="match status" value="1"/>
</dbReference>
<dbReference type="Gene3D" id="3.30.450.330">
    <property type="match status" value="1"/>
</dbReference>
<feature type="domain" description="Penicillin-binding protein dimerisation" evidence="7">
    <location>
        <begin position="219"/>
        <end position="366"/>
    </location>
</feature>
<evidence type="ECO:0000256" key="1">
    <source>
        <dbReference type="ARBA" id="ARBA00004370"/>
    </source>
</evidence>
<evidence type="ECO:0000259" key="6">
    <source>
        <dbReference type="Pfam" id="PF00905"/>
    </source>
</evidence>
<keyword evidence="9" id="KW-1185">Reference proteome</keyword>
<evidence type="ECO:0000256" key="5">
    <source>
        <dbReference type="SAM" id="Phobius"/>
    </source>
</evidence>
<feature type="domain" description="Penicillin-binding protein transpeptidase" evidence="6">
    <location>
        <begin position="410"/>
        <end position="716"/>
    </location>
</feature>
<dbReference type="Proteomes" id="UP000579945">
    <property type="component" value="Unassembled WGS sequence"/>
</dbReference>
<dbReference type="GO" id="GO:0071555">
    <property type="term" value="P:cell wall organization"/>
    <property type="evidence" value="ECO:0007669"/>
    <property type="project" value="TreeGrafter"/>
</dbReference>
<dbReference type="Gene3D" id="3.90.1310.10">
    <property type="entry name" value="Penicillin-binding protein 2a (Domain 2)"/>
    <property type="match status" value="1"/>
</dbReference>
<dbReference type="EMBL" id="JACIBV010000001">
    <property type="protein sequence ID" value="MBB3732211.1"/>
    <property type="molecule type" value="Genomic_DNA"/>
</dbReference>
<sequence length="741" mass="78961">MRESGGRGQGPGRGGAGAGSQGGPGAVRRTPAGPGRPGRQGGAGRPSPDEPPRRNRPDDAGRRGAPDDAPRPRKDEPDRPEGRQARPDDPFDLPRGLTGAAAQESRRVRSEDSVPQPRAGAQRRGPRQDSRQDSRQGPPQGPPRSDPRRQGRRPPPPPRPPRPPLVLRLGNPRRRINIGLIGMTFILSIFAGRLIQLQGLDSKVYEARAAQQRVVSETIKAKRGSITDVNGHELAVTVEAREIAIDPSKVPQGKRAHVAAVLAKELNKPPAEIAAKLAKTTSRYELLARDVDPLVADRLLEQELPTVTTKKTYRRTYPAGDLAGTLIGFVGDDGNGLEGVEQMRNSVLAGRDGKQSMEQGRDGQRIPMTRSQRQAPIEGRDVRLTIDRDIQWAAQKAITEQVAASGALSGTVIVMDVKTAQIVAMANAPELDLNNWQKAPDRSFVNRAVAEVFEPGSTNKVITAAAAIEAGAVTPETTFKVADHIRCADQTLKDSHPHKTEVMTFKQIVETSSNVGTIQAARRIGAQGLYTMLKNFGFGARPGLGLPGEEAGLLPHHTTWSGTQRCTVAYGQGVSVTALQTASVYQTIANGGVRVQPQIVAGMTDENGRFVAGKPGRQTRVVSQNTADEIAAMLEGAVSAEGTGTLAAIPGYRVAGKTGTANRYDQQLGRYNGYTASFVGFAPADKPELVVLAVVQKPAKDIYGGHIAAPVFKDVMTFAIKSRKIPPTGPSASPARIGAGH</sequence>